<dbReference type="SUPFAM" id="SSF81490">
    <property type="entry name" value="Photosystem II reaction centre subunit H, transmembrane region"/>
    <property type="match status" value="1"/>
</dbReference>
<dbReference type="Gene3D" id="3.90.50.10">
    <property type="entry name" value="Photosynthetic Reaction Center, subunit H, domain 2"/>
    <property type="match status" value="1"/>
</dbReference>
<organism evidence="4 5">
    <name type="scientific">Marivita hallyeonensis</name>
    <dbReference type="NCBI Taxonomy" id="996342"/>
    <lineage>
        <taxon>Bacteria</taxon>
        <taxon>Pseudomonadati</taxon>
        <taxon>Pseudomonadota</taxon>
        <taxon>Alphaproteobacteria</taxon>
        <taxon>Rhodobacterales</taxon>
        <taxon>Roseobacteraceae</taxon>
        <taxon>Marivita</taxon>
    </lineage>
</organism>
<reference evidence="4 5" key="1">
    <citation type="submission" date="2016-11" db="EMBL/GenBank/DDBJ databases">
        <authorList>
            <person name="Jaros S."/>
            <person name="Januszkiewicz K."/>
            <person name="Wedrychowicz H."/>
        </authorList>
    </citation>
    <scope>NUCLEOTIDE SEQUENCE [LARGE SCALE GENOMIC DNA]</scope>
    <source>
        <strain evidence="4 5">DSM 29431</strain>
    </source>
</reference>
<evidence type="ECO:0000313" key="5">
    <source>
        <dbReference type="Proteomes" id="UP000184221"/>
    </source>
</evidence>
<keyword evidence="1" id="KW-1133">Transmembrane helix</keyword>
<dbReference type="GO" id="GO:0019684">
    <property type="term" value="P:photosynthesis, light reaction"/>
    <property type="evidence" value="ECO:0007669"/>
    <property type="project" value="InterPro"/>
</dbReference>
<dbReference type="RefSeq" id="WP_072778100.1">
    <property type="nucleotide sequence ID" value="NZ_FQXC01000003.1"/>
</dbReference>
<dbReference type="InterPro" id="IPR011033">
    <property type="entry name" value="PRC_barrel-like_sf"/>
</dbReference>
<keyword evidence="1" id="KW-0812">Transmembrane</keyword>
<dbReference type="GO" id="GO:0030077">
    <property type="term" value="C:plasma membrane light-harvesting complex"/>
    <property type="evidence" value="ECO:0007669"/>
    <property type="project" value="InterPro"/>
</dbReference>
<keyword evidence="5" id="KW-1185">Reference proteome</keyword>
<protein>
    <submittedName>
        <fullName evidence="4">Photosynthetic reaction center H subunit</fullName>
    </submittedName>
</protein>
<feature type="transmembrane region" description="Helical" evidence="1">
    <location>
        <begin position="12"/>
        <end position="31"/>
    </location>
</feature>
<dbReference type="SUPFAM" id="SSF50346">
    <property type="entry name" value="PRC-barrel domain"/>
    <property type="match status" value="1"/>
</dbReference>
<feature type="domain" description="PRC-barrel" evidence="3">
    <location>
        <begin position="147"/>
        <end position="214"/>
    </location>
</feature>
<keyword evidence="1" id="KW-0472">Membrane</keyword>
<dbReference type="InterPro" id="IPR014747">
    <property type="entry name" value="Bac_photo_RC_H_C"/>
</dbReference>
<dbReference type="InterPro" id="IPR027275">
    <property type="entry name" value="PRC-brl_dom"/>
</dbReference>
<feature type="domain" description="Photosynthetic reaction centre H subunit N-terminal" evidence="2">
    <location>
        <begin position="6"/>
        <end position="138"/>
    </location>
</feature>
<dbReference type="InterPro" id="IPR037097">
    <property type="entry name" value="Photo_RC_H_N_sf"/>
</dbReference>
<dbReference type="Pfam" id="PF05239">
    <property type="entry name" value="PRC"/>
    <property type="match status" value="1"/>
</dbReference>
<dbReference type="InterPro" id="IPR005652">
    <property type="entry name" value="Photo_RC_H"/>
</dbReference>
<gene>
    <name evidence="4" type="ORF">SAMN05443551_2645</name>
</gene>
<name>A0A1M5UHM7_9RHOB</name>
<dbReference type="Proteomes" id="UP000184221">
    <property type="component" value="Unassembled WGS sequence"/>
</dbReference>
<dbReference type="OrthoDB" id="8557487at2"/>
<proteinExistence type="predicted"/>
<evidence type="ECO:0000313" key="4">
    <source>
        <dbReference type="EMBL" id="SHH62326.1"/>
    </source>
</evidence>
<evidence type="ECO:0000259" key="2">
    <source>
        <dbReference type="Pfam" id="PF03967"/>
    </source>
</evidence>
<dbReference type="InterPro" id="IPR015810">
    <property type="entry name" value="Photo_RC_H_N"/>
</dbReference>
<sequence length="259" mass="28422">MTEDYILGNLDLASISLWLFFIFFVGLVIWIQRENQREGYPLLDEDGTQADAGSVFPNPEDKTFLLPHGRGTYTVPSGQTPERTDIDAKLTKQFDSGGFPFDPVGDPLADGVGPGSWAPRRDEPELDGHGHPKIIPMSGSESFRVAAGRDPRGLPVVAGDGAIVGKVTDMWIDEPEQLVRYLEIELDGEYGSGTRLVPITFTRIWGNRVKVRSIFGEHFAGVPQLAAAQQVTKLEEDKISAYYGGGTLYASKARLEPQI</sequence>
<evidence type="ECO:0000256" key="1">
    <source>
        <dbReference type="SAM" id="Phobius"/>
    </source>
</evidence>
<dbReference type="Pfam" id="PF03967">
    <property type="entry name" value="PRCH"/>
    <property type="match status" value="1"/>
</dbReference>
<dbReference type="AlphaFoldDB" id="A0A1M5UHM7"/>
<dbReference type="Gene3D" id="4.10.540.10">
    <property type="entry name" value="Photosynthetic reaction centre, H subunit, N-terminal domain"/>
    <property type="match status" value="1"/>
</dbReference>
<evidence type="ECO:0000259" key="3">
    <source>
        <dbReference type="Pfam" id="PF05239"/>
    </source>
</evidence>
<dbReference type="STRING" id="996342.SAMN05443551_2645"/>
<dbReference type="NCBIfam" id="TIGR01150">
    <property type="entry name" value="puhA"/>
    <property type="match status" value="1"/>
</dbReference>
<accession>A0A1M5UHM7</accession>
<dbReference type="EMBL" id="FQXC01000003">
    <property type="protein sequence ID" value="SHH62326.1"/>
    <property type="molecule type" value="Genomic_DNA"/>
</dbReference>